<dbReference type="RefSeq" id="WP_171564014.1">
    <property type="nucleotide sequence ID" value="NZ_JAUSVZ010000011.1"/>
</dbReference>
<evidence type="ECO:0000313" key="1">
    <source>
        <dbReference type="EMBL" id="CAJ1000857.1"/>
    </source>
</evidence>
<dbReference type="AlphaFoldDB" id="A0AA48RG82"/>
<dbReference type="EMBL" id="OY569118">
    <property type="protein sequence ID" value="CAJ1000857.1"/>
    <property type="molecule type" value="Genomic_DNA"/>
</dbReference>
<reference evidence="1" key="1">
    <citation type="submission" date="2023-07" db="EMBL/GenBank/DDBJ databases">
        <authorList>
            <person name="Ivanov I."/>
            <person name="Teneva D."/>
            <person name="Stoikov I."/>
        </authorList>
    </citation>
    <scope>NUCLEOTIDE SEQUENCE</scope>
    <source>
        <strain evidence="1">4475</strain>
    </source>
</reference>
<name>A0AA48RG82_9BACL</name>
<gene>
    <name evidence="1" type="ORF">BSPP4475_00775</name>
</gene>
<accession>A0AA48RG82</accession>
<organism evidence="1 2">
    <name type="scientific">Brevibacillus aydinogluensis</name>
    <dbReference type="NCBI Taxonomy" id="927786"/>
    <lineage>
        <taxon>Bacteria</taxon>
        <taxon>Bacillati</taxon>
        <taxon>Bacillota</taxon>
        <taxon>Bacilli</taxon>
        <taxon>Bacillales</taxon>
        <taxon>Paenibacillaceae</taxon>
        <taxon>Brevibacillus</taxon>
    </lineage>
</organism>
<dbReference type="Proteomes" id="UP001189619">
    <property type="component" value="Chromosome"/>
</dbReference>
<sequence>MIRLGWKRRLHVMFAGKLLGRELYADEGYVTQLLEMGQQEAIAEFDRDLQAVIVRP</sequence>
<evidence type="ECO:0000313" key="2">
    <source>
        <dbReference type="Proteomes" id="UP001189619"/>
    </source>
</evidence>
<protein>
    <submittedName>
        <fullName evidence="1">Transcriptional regulator</fullName>
    </submittedName>
</protein>
<keyword evidence="2" id="KW-1185">Reference proteome</keyword>
<proteinExistence type="predicted"/>
<dbReference type="KEGG" id="bayd:BSPP4475_00775"/>